<keyword evidence="1" id="KW-0812">Transmembrane</keyword>
<accession>A0A545ASW6</accession>
<organism evidence="2 3">
    <name type="scientific">Cryptosporangium phraense</name>
    <dbReference type="NCBI Taxonomy" id="2593070"/>
    <lineage>
        <taxon>Bacteria</taxon>
        <taxon>Bacillati</taxon>
        <taxon>Actinomycetota</taxon>
        <taxon>Actinomycetes</taxon>
        <taxon>Cryptosporangiales</taxon>
        <taxon>Cryptosporangiaceae</taxon>
        <taxon>Cryptosporangium</taxon>
    </lineage>
</organism>
<keyword evidence="1" id="KW-0472">Membrane</keyword>
<evidence type="ECO:0000256" key="1">
    <source>
        <dbReference type="SAM" id="Phobius"/>
    </source>
</evidence>
<comment type="caution">
    <text evidence="2">The sequence shown here is derived from an EMBL/GenBank/DDBJ whole genome shotgun (WGS) entry which is preliminary data.</text>
</comment>
<dbReference type="InterPro" id="IPR013901">
    <property type="entry name" value="Anthrone_oxy"/>
</dbReference>
<dbReference type="Pfam" id="PF08592">
    <property type="entry name" value="Anthrone_oxy"/>
    <property type="match status" value="1"/>
</dbReference>
<evidence type="ECO:0000313" key="3">
    <source>
        <dbReference type="Proteomes" id="UP000317982"/>
    </source>
</evidence>
<keyword evidence="3" id="KW-1185">Reference proteome</keyword>
<proteinExistence type="predicted"/>
<evidence type="ECO:0000313" key="2">
    <source>
        <dbReference type="EMBL" id="TQS44436.1"/>
    </source>
</evidence>
<feature type="transmembrane region" description="Helical" evidence="1">
    <location>
        <begin position="85"/>
        <end position="104"/>
    </location>
</feature>
<dbReference type="OrthoDB" id="428263at2"/>
<keyword evidence="1" id="KW-1133">Transmembrane helix</keyword>
<dbReference type="RefSeq" id="WP_142704920.1">
    <property type="nucleotide sequence ID" value="NZ_VIRS01000008.1"/>
</dbReference>
<dbReference type="EMBL" id="VIRS01000008">
    <property type="protein sequence ID" value="TQS44436.1"/>
    <property type="molecule type" value="Genomic_DNA"/>
</dbReference>
<reference evidence="2 3" key="1">
    <citation type="submission" date="2019-07" db="EMBL/GenBank/DDBJ databases">
        <title>Cryptosporangium phraense sp. nov., isolated from plant litter.</title>
        <authorList>
            <person name="Suriyachadkun C."/>
        </authorList>
    </citation>
    <scope>NUCLEOTIDE SEQUENCE [LARGE SCALE GENOMIC DNA]</scope>
    <source>
        <strain evidence="2 3">A-T 5661</strain>
    </source>
</reference>
<gene>
    <name evidence="2" type="ORF">FL583_13265</name>
</gene>
<name>A0A545ASW6_9ACTN</name>
<dbReference type="InParanoid" id="A0A545ASW6"/>
<sequence length="165" mass="17521">MLFRNISLIAATAASGLAAGLFYAFACAVMPGLRQTDDKTFVDAMQRINVAILNGWFAFGFGGALLLTVLAAVVQWRAGATTTAYWIAVAVALYVAVLVVTFAVNVPLNDQLNAAGAPDRIADLAAVRARFETSWVRWNVLRAVLSTASFVTLASAIVRRTEAPA</sequence>
<dbReference type="AlphaFoldDB" id="A0A545ASW6"/>
<feature type="transmembrane region" description="Helical" evidence="1">
    <location>
        <begin position="48"/>
        <end position="73"/>
    </location>
</feature>
<dbReference type="Proteomes" id="UP000317982">
    <property type="component" value="Unassembled WGS sequence"/>
</dbReference>
<protein>
    <submittedName>
        <fullName evidence="2">DUF1772 domain-containing protein</fullName>
    </submittedName>
</protein>